<accession>A0AAV9HS51</accession>
<dbReference type="InterPro" id="IPR044996">
    <property type="entry name" value="COQ10-like"/>
</dbReference>
<name>A0AAV9HS51_9PEZI</name>
<comment type="caution">
    <text evidence="6">The sequence shown here is derived from an EMBL/GenBank/DDBJ whole genome shotgun (WGS) entry which is preliminary data.</text>
</comment>
<evidence type="ECO:0000259" key="5">
    <source>
        <dbReference type="Pfam" id="PF03364"/>
    </source>
</evidence>
<feature type="region of interest" description="Disordered" evidence="4">
    <location>
        <begin position="214"/>
        <end position="254"/>
    </location>
</feature>
<comment type="function">
    <text evidence="3">Required for the function of coenzyme Q in the respiratory chain. May serve as a chaperone or may be involved in the transport of Q6 from its site of synthesis to the catalytic sites of the respiratory complexes.</text>
</comment>
<keyword evidence="7" id="KW-1185">Reference proteome</keyword>
<dbReference type="InterPro" id="IPR005031">
    <property type="entry name" value="COQ10_START"/>
</dbReference>
<dbReference type="Pfam" id="PF03364">
    <property type="entry name" value="Polyketide_cyc"/>
    <property type="match status" value="1"/>
</dbReference>
<comment type="similarity">
    <text evidence="1">Belongs to the COQ10 family.</text>
</comment>
<evidence type="ECO:0000313" key="7">
    <source>
        <dbReference type="Proteomes" id="UP001321749"/>
    </source>
</evidence>
<dbReference type="AlphaFoldDB" id="A0AAV9HS51"/>
<feature type="domain" description="Coenzyme Q-binding protein COQ10 START" evidence="5">
    <location>
        <begin position="93"/>
        <end position="290"/>
    </location>
</feature>
<dbReference type="PANTHER" id="PTHR12901:SF10">
    <property type="entry name" value="COENZYME Q-BINDING PROTEIN COQ10, MITOCHONDRIAL"/>
    <property type="match status" value="1"/>
</dbReference>
<evidence type="ECO:0000256" key="3">
    <source>
        <dbReference type="ARBA" id="ARBA00024947"/>
    </source>
</evidence>
<reference evidence="6" key="2">
    <citation type="submission" date="2023-06" db="EMBL/GenBank/DDBJ databases">
        <authorList>
            <consortium name="Lawrence Berkeley National Laboratory"/>
            <person name="Mondo S.J."/>
            <person name="Hensen N."/>
            <person name="Bonometti L."/>
            <person name="Westerberg I."/>
            <person name="Brannstrom I.O."/>
            <person name="Guillou S."/>
            <person name="Cros-Aarteil S."/>
            <person name="Calhoun S."/>
            <person name="Haridas S."/>
            <person name="Kuo A."/>
            <person name="Pangilinan J."/>
            <person name="Riley R."/>
            <person name="Labutti K."/>
            <person name="Andreopoulos B."/>
            <person name="Lipzen A."/>
            <person name="Chen C."/>
            <person name="Yanf M."/>
            <person name="Daum C."/>
            <person name="Ng V."/>
            <person name="Clum A."/>
            <person name="Steindorff A."/>
            <person name="Ohm R."/>
            <person name="Martin F."/>
            <person name="Silar P."/>
            <person name="Natvig D."/>
            <person name="Lalanne C."/>
            <person name="Gautier V."/>
            <person name="Ament-Velasquez S.L."/>
            <person name="Kruys A."/>
            <person name="Hutchinson M.I."/>
            <person name="Powell A.J."/>
            <person name="Barry K."/>
            <person name="Miller A.N."/>
            <person name="Grigoriev I.V."/>
            <person name="Debuchy R."/>
            <person name="Gladieux P."/>
            <person name="Thoren M.H."/>
            <person name="Johannesson H."/>
        </authorList>
    </citation>
    <scope>NUCLEOTIDE SEQUENCE</scope>
    <source>
        <strain evidence="6">PSN324</strain>
    </source>
</reference>
<dbReference type="GO" id="GO:0005739">
    <property type="term" value="C:mitochondrion"/>
    <property type="evidence" value="ECO:0007669"/>
    <property type="project" value="TreeGrafter"/>
</dbReference>
<dbReference type="CDD" id="cd07813">
    <property type="entry name" value="COQ10p_like"/>
    <property type="match status" value="1"/>
</dbReference>
<evidence type="ECO:0000256" key="2">
    <source>
        <dbReference type="ARBA" id="ARBA00011814"/>
    </source>
</evidence>
<dbReference type="PANTHER" id="PTHR12901">
    <property type="entry name" value="SPERM PROTEIN HOMOLOG"/>
    <property type="match status" value="1"/>
</dbReference>
<gene>
    <name evidence="6" type="ORF">QBC42DRAFT_266954</name>
</gene>
<dbReference type="GO" id="GO:0045333">
    <property type="term" value="P:cellular respiration"/>
    <property type="evidence" value="ECO:0007669"/>
    <property type="project" value="InterPro"/>
</dbReference>
<dbReference type="GO" id="GO:0048039">
    <property type="term" value="F:ubiquinone binding"/>
    <property type="evidence" value="ECO:0007669"/>
    <property type="project" value="InterPro"/>
</dbReference>
<sequence>MALKSFLPNRTLPRAPSLLSPTRTALPLLYLQQSNLLPGAPPPPPPPPPLLRNHQRCFFSSTPPTKFLTSLTSSIPTLTPTSPPKTLTANRIIPYPPSKIYSLIADIDSYSQFLPHCTHSRVTAHTADTATRRNPGSLPCLADLTVGYGPLSQSYTSRVYCVPDRGIVEAVSGNAETSIPASVLAELGYDDVDGNKKQTDGGIFERLVTRWEVRPVPPPAAGQEESGKGLLGSQGRRVQSATKEKEQEQDEEEWSDVSLKVTFQFANPALGFAVGHVADMKVDEMIEAFEGRARRLYGGGKGGRRGGAGRL</sequence>
<organism evidence="6 7">
    <name type="scientific">Cladorrhinum samala</name>
    <dbReference type="NCBI Taxonomy" id="585594"/>
    <lineage>
        <taxon>Eukaryota</taxon>
        <taxon>Fungi</taxon>
        <taxon>Dikarya</taxon>
        <taxon>Ascomycota</taxon>
        <taxon>Pezizomycotina</taxon>
        <taxon>Sordariomycetes</taxon>
        <taxon>Sordariomycetidae</taxon>
        <taxon>Sordariales</taxon>
        <taxon>Podosporaceae</taxon>
        <taxon>Cladorrhinum</taxon>
    </lineage>
</organism>
<dbReference type="InterPro" id="IPR023393">
    <property type="entry name" value="START-like_dom_sf"/>
</dbReference>
<dbReference type="EMBL" id="MU864966">
    <property type="protein sequence ID" value="KAK4462905.1"/>
    <property type="molecule type" value="Genomic_DNA"/>
</dbReference>
<dbReference type="Proteomes" id="UP001321749">
    <property type="component" value="Unassembled WGS sequence"/>
</dbReference>
<dbReference type="SUPFAM" id="SSF55961">
    <property type="entry name" value="Bet v1-like"/>
    <property type="match status" value="1"/>
</dbReference>
<dbReference type="Gene3D" id="3.30.530.20">
    <property type="match status" value="1"/>
</dbReference>
<evidence type="ECO:0000256" key="4">
    <source>
        <dbReference type="SAM" id="MobiDB-lite"/>
    </source>
</evidence>
<evidence type="ECO:0000256" key="1">
    <source>
        <dbReference type="ARBA" id="ARBA00006885"/>
    </source>
</evidence>
<protein>
    <submittedName>
        <fullName evidence="6">Dehydrase and lipid transport-domain-containing protein</fullName>
    </submittedName>
</protein>
<reference evidence="6" key="1">
    <citation type="journal article" date="2023" name="Mol. Phylogenet. Evol.">
        <title>Genome-scale phylogeny and comparative genomics of the fungal order Sordariales.</title>
        <authorList>
            <person name="Hensen N."/>
            <person name="Bonometti L."/>
            <person name="Westerberg I."/>
            <person name="Brannstrom I.O."/>
            <person name="Guillou S."/>
            <person name="Cros-Aarteil S."/>
            <person name="Calhoun S."/>
            <person name="Haridas S."/>
            <person name="Kuo A."/>
            <person name="Mondo S."/>
            <person name="Pangilinan J."/>
            <person name="Riley R."/>
            <person name="LaButti K."/>
            <person name="Andreopoulos B."/>
            <person name="Lipzen A."/>
            <person name="Chen C."/>
            <person name="Yan M."/>
            <person name="Daum C."/>
            <person name="Ng V."/>
            <person name="Clum A."/>
            <person name="Steindorff A."/>
            <person name="Ohm R.A."/>
            <person name="Martin F."/>
            <person name="Silar P."/>
            <person name="Natvig D.O."/>
            <person name="Lalanne C."/>
            <person name="Gautier V."/>
            <person name="Ament-Velasquez S.L."/>
            <person name="Kruys A."/>
            <person name="Hutchinson M.I."/>
            <person name="Powell A.J."/>
            <person name="Barry K."/>
            <person name="Miller A.N."/>
            <person name="Grigoriev I.V."/>
            <person name="Debuchy R."/>
            <person name="Gladieux P."/>
            <person name="Hiltunen Thoren M."/>
            <person name="Johannesson H."/>
        </authorList>
    </citation>
    <scope>NUCLEOTIDE SEQUENCE</scope>
    <source>
        <strain evidence="6">PSN324</strain>
    </source>
</reference>
<proteinExistence type="inferred from homology"/>
<comment type="subunit">
    <text evidence="2">Interacts with coenzyme Q.</text>
</comment>
<evidence type="ECO:0000313" key="6">
    <source>
        <dbReference type="EMBL" id="KAK4462905.1"/>
    </source>
</evidence>